<dbReference type="EMBL" id="OZ035831">
    <property type="protein sequence ID" value="CAL1616925.1"/>
    <property type="molecule type" value="Genomic_DNA"/>
</dbReference>
<protein>
    <submittedName>
        <fullName evidence="2">Uncharacterized protein</fullName>
    </submittedName>
</protein>
<reference evidence="2 3" key="1">
    <citation type="submission" date="2024-04" db="EMBL/GenBank/DDBJ databases">
        <authorList>
            <person name="Waldvogel A.-M."/>
            <person name="Schoenle A."/>
        </authorList>
    </citation>
    <scope>NUCLEOTIDE SEQUENCE [LARGE SCALE GENOMIC DNA]</scope>
</reference>
<evidence type="ECO:0000256" key="1">
    <source>
        <dbReference type="SAM" id="MobiDB-lite"/>
    </source>
</evidence>
<feature type="compositionally biased region" description="Low complexity" evidence="1">
    <location>
        <begin position="107"/>
        <end position="149"/>
    </location>
</feature>
<organism evidence="2 3">
    <name type="scientific">Knipowitschia caucasica</name>
    <name type="common">Caucasian dwarf goby</name>
    <name type="synonym">Pomatoschistus caucasicus</name>
    <dbReference type="NCBI Taxonomy" id="637954"/>
    <lineage>
        <taxon>Eukaryota</taxon>
        <taxon>Metazoa</taxon>
        <taxon>Chordata</taxon>
        <taxon>Craniata</taxon>
        <taxon>Vertebrata</taxon>
        <taxon>Euteleostomi</taxon>
        <taxon>Actinopterygii</taxon>
        <taxon>Neopterygii</taxon>
        <taxon>Teleostei</taxon>
        <taxon>Neoteleostei</taxon>
        <taxon>Acanthomorphata</taxon>
        <taxon>Gobiaria</taxon>
        <taxon>Gobiiformes</taxon>
        <taxon>Gobioidei</taxon>
        <taxon>Gobiidae</taxon>
        <taxon>Gobiinae</taxon>
        <taxon>Knipowitschia</taxon>
    </lineage>
</organism>
<sequence>MAATSGSEIYKWPTEKTFGLIRFRVANDGKFLKTKFTTKSLWVQAVKELGLEGVITHKQASKKQAQEDPTALLMAIVTPQPETPREDLPQSAPASSTNPPTTPPVSPTTASSNNPPTPTTTSSTNPTTPSTTASSIIPATPSTTLSTTPNPSPRKRKKNANQQILDFLKTESVNEQRRHTESEDKTERFINFFERFVDKMPDK</sequence>
<dbReference type="Proteomes" id="UP001497482">
    <property type="component" value="Chromosome 9"/>
</dbReference>
<proteinExistence type="predicted"/>
<feature type="compositionally biased region" description="Basic and acidic residues" evidence="1">
    <location>
        <begin position="168"/>
        <end position="184"/>
    </location>
</feature>
<keyword evidence="3" id="KW-1185">Reference proteome</keyword>
<feature type="region of interest" description="Disordered" evidence="1">
    <location>
        <begin position="81"/>
        <end position="184"/>
    </location>
</feature>
<evidence type="ECO:0000313" key="2">
    <source>
        <dbReference type="EMBL" id="CAL1616925.1"/>
    </source>
</evidence>
<dbReference type="AlphaFoldDB" id="A0AAV2MUG7"/>
<evidence type="ECO:0000313" key="3">
    <source>
        <dbReference type="Proteomes" id="UP001497482"/>
    </source>
</evidence>
<accession>A0AAV2MUG7</accession>
<gene>
    <name evidence="2" type="ORF">KC01_LOCUS42621</name>
</gene>
<name>A0AAV2MUG7_KNICA</name>